<gene>
    <name evidence="2" type="ORF">HB853_09235</name>
</gene>
<evidence type="ECO:0000313" key="2">
    <source>
        <dbReference type="EMBL" id="MBC1323127.1"/>
    </source>
</evidence>
<dbReference type="AlphaFoldDB" id="A0A7X0W5J5"/>
<comment type="caution">
    <text evidence="2">The sequence shown here is derived from an EMBL/GenBank/DDBJ whole genome shotgun (WGS) entry which is preliminary data.</text>
</comment>
<dbReference type="Pfam" id="PF13416">
    <property type="entry name" value="SBP_bac_8"/>
    <property type="match status" value="1"/>
</dbReference>
<dbReference type="SUPFAM" id="SSF53850">
    <property type="entry name" value="Periplasmic binding protein-like II"/>
    <property type="match status" value="1"/>
</dbReference>
<name>A0A7X0W5J5_LISWE</name>
<organism evidence="2 3">
    <name type="scientific">Listeria welshimeri</name>
    <dbReference type="NCBI Taxonomy" id="1643"/>
    <lineage>
        <taxon>Bacteria</taxon>
        <taxon>Bacillati</taxon>
        <taxon>Bacillota</taxon>
        <taxon>Bacilli</taxon>
        <taxon>Bacillales</taxon>
        <taxon>Listeriaceae</taxon>
        <taxon>Listeria</taxon>
    </lineage>
</organism>
<evidence type="ECO:0000313" key="3">
    <source>
        <dbReference type="Proteomes" id="UP000522007"/>
    </source>
</evidence>
<feature type="chain" id="PRO_5039445913" evidence="1">
    <location>
        <begin position="22"/>
        <end position="440"/>
    </location>
</feature>
<dbReference type="EMBL" id="JAAROP010000009">
    <property type="protein sequence ID" value="MBC1323127.1"/>
    <property type="molecule type" value="Genomic_DNA"/>
</dbReference>
<dbReference type="PANTHER" id="PTHR43649">
    <property type="entry name" value="ARABINOSE-BINDING PROTEIN-RELATED"/>
    <property type="match status" value="1"/>
</dbReference>
<keyword evidence="1" id="KW-0732">Signal</keyword>
<accession>A0A7X0W5J5</accession>
<dbReference type="PANTHER" id="PTHR43649:SF13">
    <property type="entry name" value="CARBOHYDRATE ABC TRANSPORTER SUBSTRATE-BINDING PROTEIN"/>
    <property type="match status" value="1"/>
</dbReference>
<dbReference type="InterPro" id="IPR050490">
    <property type="entry name" value="Bact_solute-bd_prot1"/>
</dbReference>
<sequence length="440" mass="48900">MKIRKIAIAALSVAVAGSLLTACGGGNGNSGDDNGKTKVTFWAAPNPTQVKYWDEMAKAYEKENPDVTIEVSQMKESPSSEATIQSAIASKTAPTISENINRSFAAQLADSKAIVPLNDVKGLDDVVKERNMTETMDSWKFSDGKQYVLPVYSNPILFAWRLDTLKELGYDAPPKTYSEALEVGKKLKEKYPDKVLWAKGDLSDPTAWMRWFDFFPLYDAASKGNAFVEDGKLVADDKAGTELLTFMSELQKNKLLLASKATDPFETGTSIMADNGPWTFPNWDEKFPDLKYNENYAIAAPLVPDTMKDEKNTTTYADSKGVVMYAQATDKEKEAAMDFLKFVYSDDKSDLKFLETTNLIPARDDATKNETFTAFFKENPELEVYAANVPNSIPAMDDAKYNDIQQIIGEEAWNPIVRGEKKPAKAWSDMKKAEDGVLQK</sequence>
<proteinExistence type="predicted"/>
<dbReference type="InterPro" id="IPR006059">
    <property type="entry name" value="SBP"/>
</dbReference>
<protein>
    <submittedName>
        <fullName evidence="2">Carbohydrate ABC transporter substrate-binding protein</fullName>
    </submittedName>
</protein>
<evidence type="ECO:0000256" key="1">
    <source>
        <dbReference type="SAM" id="SignalP"/>
    </source>
</evidence>
<feature type="signal peptide" evidence="1">
    <location>
        <begin position="1"/>
        <end position="21"/>
    </location>
</feature>
<dbReference type="Gene3D" id="3.40.190.10">
    <property type="entry name" value="Periplasmic binding protein-like II"/>
    <property type="match status" value="2"/>
</dbReference>
<dbReference type="Proteomes" id="UP000522007">
    <property type="component" value="Unassembled WGS sequence"/>
</dbReference>
<reference evidence="2 3" key="1">
    <citation type="submission" date="2020-03" db="EMBL/GenBank/DDBJ databases">
        <title>Soil Listeria distribution.</title>
        <authorList>
            <person name="Liao J."/>
            <person name="Wiedmann M."/>
        </authorList>
    </citation>
    <scope>NUCLEOTIDE SEQUENCE [LARGE SCALE GENOMIC DNA]</scope>
    <source>
        <strain evidence="2 3">FSL L7-1829</strain>
    </source>
</reference>
<dbReference type="PROSITE" id="PS51257">
    <property type="entry name" value="PROKAR_LIPOPROTEIN"/>
    <property type="match status" value="1"/>
</dbReference>